<evidence type="ECO:0000313" key="1">
    <source>
        <dbReference type="EMBL" id="KKK76075.1"/>
    </source>
</evidence>
<gene>
    <name evidence="1" type="ORF">LCGC14_2867350</name>
</gene>
<accession>A0A0F8YQN1</accession>
<proteinExistence type="predicted"/>
<protein>
    <submittedName>
        <fullName evidence="1">Uncharacterized protein</fullName>
    </submittedName>
</protein>
<name>A0A0F8YQN1_9ZZZZ</name>
<reference evidence="1" key="1">
    <citation type="journal article" date="2015" name="Nature">
        <title>Complex archaea that bridge the gap between prokaryotes and eukaryotes.</title>
        <authorList>
            <person name="Spang A."/>
            <person name="Saw J.H."/>
            <person name="Jorgensen S.L."/>
            <person name="Zaremba-Niedzwiedzka K."/>
            <person name="Martijn J."/>
            <person name="Lind A.E."/>
            <person name="van Eijk R."/>
            <person name="Schleper C."/>
            <person name="Guy L."/>
            <person name="Ettema T.J."/>
        </authorList>
    </citation>
    <scope>NUCLEOTIDE SEQUENCE</scope>
</reference>
<dbReference type="EMBL" id="LAZR01055570">
    <property type="protein sequence ID" value="KKK76075.1"/>
    <property type="molecule type" value="Genomic_DNA"/>
</dbReference>
<organism evidence="1">
    <name type="scientific">marine sediment metagenome</name>
    <dbReference type="NCBI Taxonomy" id="412755"/>
    <lineage>
        <taxon>unclassified sequences</taxon>
        <taxon>metagenomes</taxon>
        <taxon>ecological metagenomes</taxon>
    </lineage>
</organism>
<dbReference type="AlphaFoldDB" id="A0A0F8YQN1"/>
<sequence length="128" mass="14638">MSDNDNIPTKTYKTECVTCNMEIHSFSEIPNGNVCCICEGNIRKKKDNKVGYIIKSLPEIIDDIEWGTDCLCPSCGDSYSHHHDCLIRKLKLDLKELDDMCCRWVAEHIAGKEKRRTERLTNNDPSTS</sequence>
<comment type="caution">
    <text evidence="1">The sequence shown here is derived from an EMBL/GenBank/DDBJ whole genome shotgun (WGS) entry which is preliminary data.</text>
</comment>